<dbReference type="InterPro" id="IPR000008">
    <property type="entry name" value="C2_dom"/>
</dbReference>
<evidence type="ECO:0000313" key="4">
    <source>
        <dbReference type="EMBL" id="KAF3334188.1"/>
    </source>
</evidence>
<dbReference type="InterPro" id="IPR000225">
    <property type="entry name" value="Armadillo"/>
</dbReference>
<dbReference type="InterPro" id="IPR016024">
    <property type="entry name" value="ARM-type_fold"/>
</dbReference>
<dbReference type="InterPro" id="IPR011989">
    <property type="entry name" value="ARM-like"/>
</dbReference>
<evidence type="ECO:0000313" key="5">
    <source>
        <dbReference type="Proteomes" id="UP000623129"/>
    </source>
</evidence>
<dbReference type="PANTHER" id="PTHR46369:SF1">
    <property type="entry name" value="PROTEIN CELLULOSE SYNTHASE INTERACTIVE 3"/>
    <property type="match status" value="1"/>
</dbReference>
<dbReference type="OrthoDB" id="7537227at2759"/>
<sequence>MAQYSSSDGREPNSPMPSSSSGQSRETNGLADLDDPASTMSTVARTLEQLHISMSSPLGREQLTSNLLSLAREKKEARILIGTHAQAMPLFISILRNGPPTAKFNVASLLSAICKEEDMRVRVLLGGCVPPLLAMLKSDSVEGRKVAAEAIFEVSSGSLSDDHIGMKIFVTEGVVPTLWAQLSSKTRQEREVEGYLTGALRNLCRDKDRYWLATLEAGGVEIITNLLSSGNPAAQSNSASLLARLVSAFGDSVPKVIDAGAVRALIRLLGQENDISARASAADALEVLSSKSTVAKKAVVDAGGLPVLIGSIIAPSKECMQGSESCRSLQSHSVCALSNICGGMTSMIFYLVEVSKTCNLPVPLPDVLGALAYALMVFVEDEEQKVFDPVEIETNLIALLKPGDKKLVQDRVLEALASLFNNSYLCNRISNAVAKRVLIGLITIASVEIQEHLIPCLTGLCCDRVMLWEALGNREGVQLLISLLGLSSEQQQEYAVSLLAILTDEIDESKWAITAAGGIPPLVQLLETGSNKAREDAAHVLWNLCCHSDDIRACVESAGAISSLLWLLKSGGSKGQEASAKALKKLIRQADPTIINQLLVLLSSELVGSKCQAITVLGHVLMMASHNDLVHDGSTANKGLRSLIQVLNSSDEEMQEHAASVLADLFSTRPDICDSLATYEVVNPCMKLLTSSARGTATQSARALGAFSWVTNASSRNPYLEKGDVIPLIRMAKAASMDSAETAIAALANLLSDPNIAQETLDQDIVPALKNVLKEGSSEGKKSAARCLYQLLNHFPLCNVLTDYSQCQFVVHLLVDWLIEVDMGAATCLDALAVLSIMVRSKESVNFGKPVWAAIADMPKGLLTLVKCLDLGSPNTQDKAIEILSRVCQEQASLVGQYLGQVRGCVLSLAKRVVNSPSLEVRIGGSGLLTCAIRERRDESVRVLYSSELSEKLVGSLVDMMRRDFSASSLQIELWNPRSYPERDEEYVGPDPARVLGGTVANWLLLYLCSACAECRITVMEAGGIEVISDQLSNYTTDHQAECGEFDGIWKSALLLSVLFQDQTVIQSSSFTRMVPSLVSVLKSEELADRFFSAQVLSSLVQTGDKGTQLSVANSGAIPCLITLIGYTESNLTALCEEFMLPADPSYAIMKRIFELEEVVTGAIARKSMHFLVDLLRPMADRPGAPLIALELLTRLAEASDTNKITIAESGAIDALTKYLSLSPQDKTETAITNLLAILYTNSELLHHESSLSTLNQLLAVLRFGSRNSRLVAARALKELFQSESLRDTEIARQAIQPLVDMLNAGNEREQQASLSALIKLTTGNLPKASALTEVEGDPLDSLCKILSFSSSLELKNDAAQLCCILFQNPFVRDRPTSLECIQPLTQLVMLGSGSALGPAVSALDLLLEDEDNANVVASNDLVDTLVRYVSPENFELAESSLSALIKLGKDRPNCKIEMINSGVIDSSLDMILEAPATVSSLMVELFRILTNNSGIARSSAAARMVEPLFLVLQRPDFTVWGQHSALQALINILEKPQSLKNLKLTPSQVIEPLLIFLESPSPAIQQLGTEVLMHLLEQEHFKIDITTLNAVFPLVRLAGIGIISLQQTAIRALESISVTWPKAVADAGGIFELSKVIVQDDPLPSLELWESAALVLSNVLRSSTDHYVKISMLVLVRLLTSSVETTVTVALSALLVQQKNSTSSAVSIAEAGAVQALLELLKSHQCEEAAARLLEALFNNVKVREKRVAKYVIGPLAQYLLDPLTRCQPAKLLVTLSLGDLFQHDALARSRDSVSACRALVSVLEDQPNEDMTTVAICALQNLVMNSRTNRRAVADSGGVLVVQELLLHPSAEVAAQAASLIKYLFANHTLQEYVSNELIRSLTAALEKEFLSTSTINEEVLRTIYTIFANFKKLRMSEAATLCIPHLVAALQSGSEPAQEAVLDTLCLLKDSWPQTGEDIAKAQALIAAEAIPDLQLMIKNCPPCFHERVDSLLHCLPGCLTVTVKRGNNLKQTMASTNAFCCLKIGNGPPKETRVVNHCSNPEWKEAFTWAFDIPPKGQKLYIICKSKSTFGKPTLGRVTIQIDKVLTEGIYSGLFSLSHDGGKDSSRTLEIEIVWSNRTSGSTF</sequence>
<organism evidence="4 5">
    <name type="scientific">Carex littledalei</name>
    <dbReference type="NCBI Taxonomy" id="544730"/>
    <lineage>
        <taxon>Eukaryota</taxon>
        <taxon>Viridiplantae</taxon>
        <taxon>Streptophyta</taxon>
        <taxon>Embryophyta</taxon>
        <taxon>Tracheophyta</taxon>
        <taxon>Spermatophyta</taxon>
        <taxon>Magnoliopsida</taxon>
        <taxon>Liliopsida</taxon>
        <taxon>Poales</taxon>
        <taxon>Cyperaceae</taxon>
        <taxon>Cyperoideae</taxon>
        <taxon>Cariceae</taxon>
        <taxon>Carex</taxon>
        <taxon>Carex subgen. Euthyceras</taxon>
    </lineage>
</organism>
<dbReference type="InterPro" id="IPR035892">
    <property type="entry name" value="C2_domain_sf"/>
</dbReference>
<dbReference type="GO" id="GO:0008017">
    <property type="term" value="F:microtubule binding"/>
    <property type="evidence" value="ECO:0007669"/>
    <property type="project" value="InterPro"/>
</dbReference>
<evidence type="ECO:0000259" key="3">
    <source>
        <dbReference type="PROSITE" id="PS50004"/>
    </source>
</evidence>
<reference evidence="4" key="1">
    <citation type="submission" date="2020-01" db="EMBL/GenBank/DDBJ databases">
        <title>Genome sequence of Kobresia littledalei, the first chromosome-level genome in the family Cyperaceae.</title>
        <authorList>
            <person name="Qu G."/>
        </authorList>
    </citation>
    <scope>NUCLEOTIDE SEQUENCE</scope>
    <source>
        <strain evidence="4">C.B.Clarke</strain>
        <tissue evidence="4">Leaf</tissue>
    </source>
</reference>
<gene>
    <name evidence="4" type="ORF">FCM35_KLT20792</name>
</gene>
<dbReference type="SMART" id="SM00185">
    <property type="entry name" value="ARM"/>
    <property type="match status" value="20"/>
</dbReference>
<dbReference type="Gene3D" id="2.60.40.150">
    <property type="entry name" value="C2 domain"/>
    <property type="match status" value="1"/>
</dbReference>
<dbReference type="PANTHER" id="PTHR46369">
    <property type="entry name" value="PROTEIN CELLULOSE SYNTHASE INTERACTIVE 1"/>
    <property type="match status" value="1"/>
</dbReference>
<dbReference type="SUPFAM" id="SSF48371">
    <property type="entry name" value="ARM repeat"/>
    <property type="match status" value="5"/>
</dbReference>
<feature type="region of interest" description="Disordered" evidence="2">
    <location>
        <begin position="1"/>
        <end position="36"/>
    </location>
</feature>
<dbReference type="CDD" id="cd00030">
    <property type="entry name" value="C2"/>
    <property type="match status" value="1"/>
</dbReference>
<dbReference type="Proteomes" id="UP000623129">
    <property type="component" value="Unassembled WGS sequence"/>
</dbReference>
<dbReference type="GO" id="GO:2001006">
    <property type="term" value="P:regulation of cellulose biosynthetic process"/>
    <property type="evidence" value="ECO:0007669"/>
    <property type="project" value="InterPro"/>
</dbReference>
<dbReference type="InterPro" id="IPR044297">
    <property type="entry name" value="CSI1/2/3"/>
</dbReference>
<protein>
    <submittedName>
        <fullName evidence="4">U-box domain-containing protein 13</fullName>
    </submittedName>
</protein>
<feature type="repeat" description="ARM" evidence="1">
    <location>
        <begin position="260"/>
        <end position="303"/>
    </location>
</feature>
<dbReference type="Pfam" id="PF00514">
    <property type="entry name" value="Arm"/>
    <property type="match status" value="1"/>
</dbReference>
<dbReference type="SMART" id="SM00239">
    <property type="entry name" value="C2"/>
    <property type="match status" value="1"/>
</dbReference>
<feature type="domain" description="C2" evidence="3">
    <location>
        <begin position="1982"/>
        <end position="2099"/>
    </location>
</feature>
<evidence type="ECO:0000256" key="2">
    <source>
        <dbReference type="SAM" id="MobiDB-lite"/>
    </source>
</evidence>
<name>A0A833R6P7_9POAL</name>
<proteinExistence type="predicted"/>
<dbReference type="EMBL" id="SWLB01000009">
    <property type="protein sequence ID" value="KAF3334188.1"/>
    <property type="molecule type" value="Genomic_DNA"/>
</dbReference>
<comment type="caution">
    <text evidence="4">The sequence shown here is derived from an EMBL/GenBank/DDBJ whole genome shotgun (WGS) entry which is preliminary data.</text>
</comment>
<evidence type="ECO:0000256" key="1">
    <source>
        <dbReference type="PROSITE-ProRule" id="PRU00259"/>
    </source>
</evidence>
<feature type="repeat" description="ARM" evidence="1">
    <location>
        <begin position="517"/>
        <end position="559"/>
    </location>
</feature>
<dbReference type="PROSITE" id="PS50004">
    <property type="entry name" value="C2"/>
    <property type="match status" value="1"/>
</dbReference>
<feature type="repeat" description="ARM" evidence="1">
    <location>
        <begin position="638"/>
        <end position="665"/>
    </location>
</feature>
<feature type="compositionally biased region" description="Low complexity" evidence="2">
    <location>
        <begin position="12"/>
        <end position="24"/>
    </location>
</feature>
<dbReference type="PROSITE" id="PS50176">
    <property type="entry name" value="ARM_REPEAT"/>
    <property type="match status" value="4"/>
</dbReference>
<keyword evidence="5" id="KW-1185">Reference proteome</keyword>
<dbReference type="GO" id="GO:0051211">
    <property type="term" value="P:anisotropic cell growth"/>
    <property type="evidence" value="ECO:0007669"/>
    <property type="project" value="InterPro"/>
</dbReference>
<dbReference type="SUPFAM" id="SSF49562">
    <property type="entry name" value="C2 domain (Calcium/lipid-binding domain, CaLB)"/>
    <property type="match status" value="1"/>
</dbReference>
<accession>A0A833R6P7</accession>
<dbReference type="Pfam" id="PF00168">
    <property type="entry name" value="C2"/>
    <property type="match status" value="1"/>
</dbReference>
<dbReference type="Gene3D" id="1.25.10.10">
    <property type="entry name" value="Leucine-rich Repeat Variant"/>
    <property type="match status" value="9"/>
</dbReference>
<dbReference type="GO" id="GO:0010330">
    <property type="term" value="C:cellulose synthase complex"/>
    <property type="evidence" value="ECO:0007669"/>
    <property type="project" value="InterPro"/>
</dbReference>
<feature type="repeat" description="ARM" evidence="1">
    <location>
        <begin position="1796"/>
        <end position="1839"/>
    </location>
</feature>